<dbReference type="EMBL" id="FTPL01000001">
    <property type="protein sequence ID" value="SIT66726.1"/>
    <property type="molecule type" value="Genomic_DNA"/>
</dbReference>
<evidence type="ECO:0000313" key="2">
    <source>
        <dbReference type="EMBL" id="SIT66726.1"/>
    </source>
</evidence>
<gene>
    <name evidence="2" type="ORF">SAMN05428946_0120</name>
</gene>
<keyword evidence="3" id="KW-1185">Reference proteome</keyword>
<protein>
    <recommendedName>
        <fullName evidence="4">DUF309 domain-containing protein</fullName>
    </recommendedName>
</protein>
<sequence>MHALHHPLFIKFMAYFNGNQDYFECHEVLEDYWNEVAPKDKTHPLVGYLLLAVSLYHWRRGNLPGAKKSMRNGIGKLGNGLVGHPEFRDGIDAGELLRSAGDALARMDSGSPFSPFEIRITDPALAGKVRTAAAGLQGENSPSLIHKHMQRRRTDMSGARKKGRDSRH</sequence>
<dbReference type="RefSeq" id="WP_076756439.1">
    <property type="nucleotide sequence ID" value="NZ_FTPL01000001.1"/>
</dbReference>
<feature type="region of interest" description="Disordered" evidence="1">
    <location>
        <begin position="136"/>
        <end position="168"/>
    </location>
</feature>
<dbReference type="OrthoDB" id="165483at2"/>
<dbReference type="AlphaFoldDB" id="A0A1U7PIY4"/>
<dbReference type="PANTHER" id="PTHR34796">
    <property type="entry name" value="EXPRESSED PROTEIN"/>
    <property type="match status" value="1"/>
</dbReference>
<name>A0A1U7PIY4_9BACI</name>
<dbReference type="InterPro" id="IPR005500">
    <property type="entry name" value="DUF309"/>
</dbReference>
<feature type="compositionally biased region" description="Basic residues" evidence="1">
    <location>
        <begin position="159"/>
        <end position="168"/>
    </location>
</feature>
<proteinExistence type="predicted"/>
<dbReference type="Pfam" id="PF03745">
    <property type="entry name" value="DUF309"/>
    <property type="match status" value="1"/>
</dbReference>
<dbReference type="InterPro" id="IPR023203">
    <property type="entry name" value="TTHA0068_sf"/>
</dbReference>
<reference evidence="3" key="1">
    <citation type="submission" date="2017-01" db="EMBL/GenBank/DDBJ databases">
        <authorList>
            <person name="Varghese N."/>
            <person name="Submissions S."/>
        </authorList>
    </citation>
    <scope>NUCLEOTIDE SEQUENCE [LARGE SCALE GENOMIC DNA]</scope>
    <source>
        <strain evidence="3">MNA4</strain>
    </source>
</reference>
<dbReference type="Proteomes" id="UP000187550">
    <property type="component" value="Unassembled WGS sequence"/>
</dbReference>
<evidence type="ECO:0008006" key="4">
    <source>
        <dbReference type="Google" id="ProtNLM"/>
    </source>
</evidence>
<evidence type="ECO:0000256" key="1">
    <source>
        <dbReference type="SAM" id="MobiDB-lite"/>
    </source>
</evidence>
<organism evidence="2 3">
    <name type="scientific">Edaphobacillus lindanitolerans</name>
    <dbReference type="NCBI Taxonomy" id="550447"/>
    <lineage>
        <taxon>Bacteria</taxon>
        <taxon>Bacillati</taxon>
        <taxon>Bacillota</taxon>
        <taxon>Bacilli</taxon>
        <taxon>Bacillales</taxon>
        <taxon>Bacillaceae</taxon>
        <taxon>Edaphobacillus</taxon>
    </lineage>
</organism>
<dbReference type="SUPFAM" id="SSF140663">
    <property type="entry name" value="TTHA0068-like"/>
    <property type="match status" value="1"/>
</dbReference>
<accession>A0A1U7PIY4</accession>
<dbReference type="STRING" id="550447.SAMN05428946_0120"/>
<evidence type="ECO:0000313" key="3">
    <source>
        <dbReference type="Proteomes" id="UP000187550"/>
    </source>
</evidence>
<dbReference type="PANTHER" id="PTHR34796:SF1">
    <property type="entry name" value="EXPRESSED PROTEIN"/>
    <property type="match status" value="1"/>
</dbReference>
<dbReference type="Gene3D" id="1.10.3450.10">
    <property type="entry name" value="TTHA0068-like"/>
    <property type="match status" value="1"/>
</dbReference>